<dbReference type="InterPro" id="IPR052169">
    <property type="entry name" value="CW_Biosynth-Accessory"/>
</dbReference>
<dbReference type="EMBL" id="NMVI01000013">
    <property type="protein sequence ID" value="OYN88244.1"/>
    <property type="molecule type" value="Genomic_DNA"/>
</dbReference>
<dbReference type="EMBL" id="NMVJ01000008">
    <property type="protein sequence ID" value="OYN89922.1"/>
    <property type="molecule type" value="Genomic_DNA"/>
</dbReference>
<name>A0A255EKF2_9ACTN</name>
<comment type="caution">
    <text evidence="4">The sequence shown here is derived from an EMBL/GenBank/DDBJ whole genome shotgun (WGS) entry which is preliminary data.</text>
</comment>
<dbReference type="InterPro" id="IPR029052">
    <property type="entry name" value="Metallo-depent_PP-like"/>
</dbReference>
<dbReference type="SMART" id="SM00854">
    <property type="entry name" value="PGA_cap"/>
    <property type="match status" value="1"/>
</dbReference>
<evidence type="ECO:0000313" key="4">
    <source>
        <dbReference type="EMBL" id="OYN89922.1"/>
    </source>
</evidence>
<proteinExistence type="inferred from homology"/>
<dbReference type="RefSeq" id="WP_094450229.1">
    <property type="nucleotide sequence ID" value="NZ_NMVI01000013.1"/>
</dbReference>
<dbReference type="Pfam" id="PF09587">
    <property type="entry name" value="PGA_cap"/>
    <property type="match status" value="1"/>
</dbReference>
<keyword evidence="5" id="KW-1185">Reference proteome</keyword>
<comment type="similarity">
    <text evidence="1">Belongs to the CapA family.</text>
</comment>
<accession>A0A255EKF2</accession>
<organism evidence="4 5">
    <name type="scientific">Parenemella sanctibonifatiensis</name>
    <dbReference type="NCBI Taxonomy" id="2016505"/>
    <lineage>
        <taxon>Bacteria</taxon>
        <taxon>Bacillati</taxon>
        <taxon>Actinomycetota</taxon>
        <taxon>Actinomycetes</taxon>
        <taxon>Propionibacteriales</taxon>
        <taxon>Propionibacteriaceae</taxon>
        <taxon>Parenemella</taxon>
    </lineage>
</organism>
<dbReference type="PANTHER" id="PTHR33393:SF13">
    <property type="entry name" value="PGA BIOSYNTHESIS PROTEIN CAPA"/>
    <property type="match status" value="1"/>
</dbReference>
<evidence type="ECO:0000313" key="3">
    <source>
        <dbReference type="EMBL" id="OYN88244.1"/>
    </source>
</evidence>
<accession>A0A255E9J5</accession>
<evidence type="ECO:0000256" key="1">
    <source>
        <dbReference type="ARBA" id="ARBA00005662"/>
    </source>
</evidence>
<gene>
    <name evidence="4" type="ORF">CGZ91_10540</name>
    <name evidence="3" type="ORF">CGZ92_04675</name>
</gene>
<protein>
    <submittedName>
        <fullName evidence="4">Poly-gamma-glutamate biosynthesis protein</fullName>
    </submittedName>
</protein>
<dbReference type="SUPFAM" id="SSF56300">
    <property type="entry name" value="Metallo-dependent phosphatases"/>
    <property type="match status" value="1"/>
</dbReference>
<dbReference type="InterPro" id="IPR019079">
    <property type="entry name" value="Capsule_synth_CapA"/>
</dbReference>
<dbReference type="OrthoDB" id="9810718at2"/>
<dbReference type="Proteomes" id="UP000216533">
    <property type="component" value="Unassembled WGS sequence"/>
</dbReference>
<evidence type="ECO:0000313" key="6">
    <source>
        <dbReference type="Proteomes" id="UP000216533"/>
    </source>
</evidence>
<dbReference type="PANTHER" id="PTHR33393">
    <property type="entry name" value="POLYGLUTAMINE SYNTHESIS ACCESSORY PROTEIN RV0574C-RELATED"/>
    <property type="match status" value="1"/>
</dbReference>
<evidence type="ECO:0000259" key="2">
    <source>
        <dbReference type="SMART" id="SM00854"/>
    </source>
</evidence>
<sequence>MALTGDMLWHDLLWQQALTDGGGSHDFAPQLEALSPATEADLAVAHQEVPVGEPDGPFENYPAVVVPPQTLDGLRRVGFHAITTASNHSMDGGHVGLGRTLDAADRAGLAHAGTARSAEEQATPSIVTTASGVRIGLVAGAYGLNGYRLDRDKQWAWNGLDPDLMAADAARCRAAGADLVIAAVHAGVEYQTEPTSQQREVAHRLAESPDIDLVYGHHAHAVQPWEDHNGTWILYGLGNAMAAQSTKEPRTREGAIARITFRHDPTAGWWLAHAAYVPTLIQARPWRVYPLGAPEVSHRHRVEVGERTYRAITSWGAAGIYPVLHGL</sequence>
<dbReference type="AlphaFoldDB" id="A0A255EKF2"/>
<dbReference type="Gene3D" id="3.60.21.10">
    <property type="match status" value="1"/>
</dbReference>
<evidence type="ECO:0000313" key="5">
    <source>
        <dbReference type="Proteomes" id="UP000216300"/>
    </source>
</evidence>
<feature type="domain" description="Capsule synthesis protein CapA" evidence="2">
    <location>
        <begin position="1"/>
        <end position="244"/>
    </location>
</feature>
<dbReference type="Proteomes" id="UP000216300">
    <property type="component" value="Unassembled WGS sequence"/>
</dbReference>
<reference evidence="5 6" key="1">
    <citation type="submission" date="2017-07" db="EMBL/GenBank/DDBJ databases">
        <title>Draft whole genome sequences of clinical Proprionibacteriaceae strains.</title>
        <authorList>
            <person name="Bernier A.-M."/>
            <person name="Bernard K."/>
            <person name="Domingo M.-C."/>
        </authorList>
    </citation>
    <scope>NUCLEOTIDE SEQUENCE [LARGE SCALE GENOMIC DNA]</scope>
    <source>
        <strain evidence="4 5">NML 150081</strain>
        <strain evidence="3 6">NML 160184</strain>
    </source>
</reference>